<dbReference type="Pfam" id="PF01585">
    <property type="entry name" value="G-patch"/>
    <property type="match status" value="1"/>
</dbReference>
<dbReference type="PANTHER" id="PTHR23149:SF9">
    <property type="entry name" value="G PATCH DOMAIN-CONTAINING PROTEIN 4"/>
    <property type="match status" value="1"/>
</dbReference>
<evidence type="ECO:0000259" key="2">
    <source>
        <dbReference type="PROSITE" id="PS50174"/>
    </source>
</evidence>
<name>A0ABD3P2F7_9STRA</name>
<feature type="region of interest" description="Disordered" evidence="1">
    <location>
        <begin position="191"/>
        <end position="285"/>
    </location>
</feature>
<dbReference type="SMART" id="SM00443">
    <property type="entry name" value="G_patch"/>
    <property type="match status" value="1"/>
</dbReference>
<feature type="compositionally biased region" description="Basic and acidic residues" evidence="1">
    <location>
        <begin position="191"/>
        <end position="239"/>
    </location>
</feature>
<comment type="caution">
    <text evidence="3">The sequence shown here is derived from an EMBL/GenBank/DDBJ whole genome shotgun (WGS) entry which is preliminary data.</text>
</comment>
<feature type="domain" description="G-patch" evidence="2">
    <location>
        <begin position="34"/>
        <end position="80"/>
    </location>
</feature>
<evidence type="ECO:0000256" key="1">
    <source>
        <dbReference type="SAM" id="MobiDB-lite"/>
    </source>
</evidence>
<dbReference type="Proteomes" id="UP001516023">
    <property type="component" value="Unassembled WGS sequence"/>
</dbReference>
<feature type="compositionally biased region" description="Basic residues" evidence="1">
    <location>
        <begin position="276"/>
        <end position="285"/>
    </location>
</feature>
<feature type="compositionally biased region" description="Basic residues" evidence="1">
    <location>
        <begin position="110"/>
        <end position="119"/>
    </location>
</feature>
<dbReference type="InterPro" id="IPR000467">
    <property type="entry name" value="G_patch_dom"/>
</dbReference>
<accession>A0ABD3P2F7</accession>
<dbReference type="PROSITE" id="PS50174">
    <property type="entry name" value="G_PATCH"/>
    <property type="match status" value="1"/>
</dbReference>
<dbReference type="EMBL" id="JABMIG020000286">
    <property type="protein sequence ID" value="KAL3782439.1"/>
    <property type="molecule type" value="Genomic_DNA"/>
</dbReference>
<evidence type="ECO:0000313" key="4">
    <source>
        <dbReference type="Proteomes" id="UP001516023"/>
    </source>
</evidence>
<feature type="region of interest" description="Disordered" evidence="1">
    <location>
        <begin position="101"/>
        <end position="124"/>
    </location>
</feature>
<protein>
    <recommendedName>
        <fullName evidence="2">G-patch domain-containing protein</fullName>
    </recommendedName>
</protein>
<keyword evidence="4" id="KW-1185">Reference proteome</keyword>
<gene>
    <name evidence="3" type="ORF">HJC23_006012</name>
</gene>
<sequence>MAYTGLCGSKLRSKLGAVLNESATSHSPALLSSDVSFAKRQLEKMGWKEGTGLGKRRDGLVEHVKIRQREDEMGLGREKELARAVEDVWWKDSVGGTLAKLQAQKDKSSEKKKKKKSKKEKNDKPVVKIYTDEELFEATGGARFGMRAQRRAEAKWKRTESGNALAELEKKAEASMEWNGLGTAEVKLQQEHSTVEMKSHESKATRLAEDSREATEKRKRDEKSEPIECLDGREESESYKKKRTKKLRKKEEKARNRVHKISPPPSEEEVSQKKEKKEKRKKSKS</sequence>
<reference evidence="3 4" key="1">
    <citation type="journal article" date="2020" name="G3 (Bethesda)">
        <title>Improved Reference Genome for Cyclotella cryptica CCMP332, a Model for Cell Wall Morphogenesis, Salinity Adaptation, and Lipid Production in Diatoms (Bacillariophyta).</title>
        <authorList>
            <person name="Roberts W.R."/>
            <person name="Downey K.M."/>
            <person name="Ruck E.C."/>
            <person name="Traller J.C."/>
            <person name="Alverson A.J."/>
        </authorList>
    </citation>
    <scope>NUCLEOTIDE SEQUENCE [LARGE SCALE GENOMIC DNA]</scope>
    <source>
        <strain evidence="3 4">CCMP332</strain>
    </source>
</reference>
<organism evidence="3 4">
    <name type="scientific">Cyclotella cryptica</name>
    <dbReference type="NCBI Taxonomy" id="29204"/>
    <lineage>
        <taxon>Eukaryota</taxon>
        <taxon>Sar</taxon>
        <taxon>Stramenopiles</taxon>
        <taxon>Ochrophyta</taxon>
        <taxon>Bacillariophyta</taxon>
        <taxon>Coscinodiscophyceae</taxon>
        <taxon>Thalassiosirophycidae</taxon>
        <taxon>Stephanodiscales</taxon>
        <taxon>Stephanodiscaceae</taxon>
        <taxon>Cyclotella</taxon>
    </lineage>
</organism>
<proteinExistence type="predicted"/>
<dbReference type="AlphaFoldDB" id="A0ABD3P2F7"/>
<dbReference type="InterPro" id="IPR050656">
    <property type="entry name" value="PINX1"/>
</dbReference>
<evidence type="ECO:0000313" key="3">
    <source>
        <dbReference type="EMBL" id="KAL3782439.1"/>
    </source>
</evidence>
<dbReference type="PANTHER" id="PTHR23149">
    <property type="entry name" value="G PATCH DOMAIN CONTAINING PROTEIN"/>
    <property type="match status" value="1"/>
</dbReference>